<dbReference type="Proteomes" id="UP001519654">
    <property type="component" value="Unassembled WGS sequence"/>
</dbReference>
<gene>
    <name evidence="4" type="ORF">KOI35_26695</name>
</gene>
<keyword evidence="1" id="KW-0863">Zinc-finger</keyword>
<name>A0ABS5YVK2_9ACTN</name>
<feature type="compositionally biased region" description="Low complexity" evidence="2">
    <location>
        <begin position="93"/>
        <end position="102"/>
    </location>
</feature>
<dbReference type="RefSeq" id="WP_215791356.1">
    <property type="nucleotide sequence ID" value="NZ_JAHKKG010000008.1"/>
</dbReference>
<proteinExistence type="predicted"/>
<sequence length="660" mass="68218">MRADLRALTPETLAELTNRGLVKRAAREIEKAPPSVAESPDGSVEAVFDDGVVTTLAPGGLGDAHCTCGATVTCRHVVGLVLAYQRIAAVPSAEPAPTADPTDAADHADSSGAAAWSPGDFSDDELEGRVGARMMVAARRTERAGYVARVHRSRAGDPVASVELPTATVRFLVPGNLGFARSDAVAGVRDDVIVLAVWAFRAADRVAPEQADVQVQVGGTAVATVSGSGLDAALELTALVLREGAVHVGNGLAADIATVRRSLEAGQLRWPLLAVEDLVAQLEAYRERSARYRPEALADHLAELHARHRAVIGGGASLRSRVLGTDEASETPLRRARLDGLGCRVSAVGAERVVDIYLAHADSASVLVLRRAYETDDPGPVLAGRRVGGVSVSALAAGAVVTESAVRSASRTVRLGARRLSRTEAMHARGSWKDLPGALVATDLAGLAAELDTLAPRPVRARIEAELVRVIPVAEVQTISYAPGDQRLDAVIADAAGNTAVVSAVHAACAPGRLDSMAAALSSSEVRYVAGSVRRGGGGVRIDPIGFAVGDAVVVPDLLPAEHAADPGTTAPADGDPLTAALDESLGLLAEVAHRGLLHVPSTMPGRLREAAGRLTALGLRHGGSALKTFAGRLGPDPGDEAVECWVDAHLRLSLAADMR</sequence>
<keyword evidence="1" id="KW-0479">Metal-binding</keyword>
<evidence type="ECO:0000256" key="2">
    <source>
        <dbReference type="SAM" id="MobiDB-lite"/>
    </source>
</evidence>
<dbReference type="InterPro" id="IPR007527">
    <property type="entry name" value="Znf_SWIM"/>
</dbReference>
<dbReference type="EMBL" id="JAHKKG010000008">
    <property type="protein sequence ID" value="MBU2667101.1"/>
    <property type="molecule type" value="Genomic_DNA"/>
</dbReference>
<reference evidence="4 5" key="1">
    <citation type="submission" date="2021-06" db="EMBL/GenBank/DDBJ databases">
        <title>Actinoplanes lichenicola sp. nov., and Actinoplanes ovalisporus sp. nov., isolated from lichen in Thailand.</title>
        <authorList>
            <person name="Saeng-In P."/>
            <person name="Kanchanasin P."/>
            <person name="Yuki M."/>
            <person name="Kudo T."/>
            <person name="Ohkuma M."/>
            <person name="Phongsopitanun W."/>
            <person name="Tanasupawat S."/>
        </authorList>
    </citation>
    <scope>NUCLEOTIDE SEQUENCE [LARGE SCALE GENOMIC DNA]</scope>
    <source>
        <strain evidence="4 5">NBRC 110975</strain>
    </source>
</reference>
<organism evidence="4 5">
    <name type="scientific">Paractinoplanes bogorensis</name>
    <dbReference type="NCBI Taxonomy" id="1610840"/>
    <lineage>
        <taxon>Bacteria</taxon>
        <taxon>Bacillati</taxon>
        <taxon>Actinomycetota</taxon>
        <taxon>Actinomycetes</taxon>
        <taxon>Micromonosporales</taxon>
        <taxon>Micromonosporaceae</taxon>
        <taxon>Paractinoplanes</taxon>
    </lineage>
</organism>
<accession>A0ABS5YVK2</accession>
<protein>
    <recommendedName>
        <fullName evidence="3">SWIM-type domain-containing protein</fullName>
    </recommendedName>
</protein>
<comment type="caution">
    <text evidence="4">The sequence shown here is derived from an EMBL/GenBank/DDBJ whole genome shotgun (WGS) entry which is preliminary data.</text>
</comment>
<evidence type="ECO:0000313" key="4">
    <source>
        <dbReference type="EMBL" id="MBU2667101.1"/>
    </source>
</evidence>
<feature type="domain" description="SWIM-type" evidence="3">
    <location>
        <begin position="51"/>
        <end position="85"/>
    </location>
</feature>
<feature type="region of interest" description="Disordered" evidence="2">
    <location>
        <begin position="93"/>
        <end position="122"/>
    </location>
</feature>
<evidence type="ECO:0000256" key="1">
    <source>
        <dbReference type="PROSITE-ProRule" id="PRU00325"/>
    </source>
</evidence>
<keyword evidence="5" id="KW-1185">Reference proteome</keyword>
<evidence type="ECO:0000313" key="5">
    <source>
        <dbReference type="Proteomes" id="UP001519654"/>
    </source>
</evidence>
<dbReference type="PROSITE" id="PS50966">
    <property type="entry name" value="ZF_SWIM"/>
    <property type="match status" value="1"/>
</dbReference>
<evidence type="ECO:0000259" key="3">
    <source>
        <dbReference type="PROSITE" id="PS50966"/>
    </source>
</evidence>
<keyword evidence="1" id="KW-0862">Zinc</keyword>